<organism evidence="3 4">
    <name type="scientific">Pythium insidiosum</name>
    <name type="common">Pythiosis disease agent</name>
    <dbReference type="NCBI Taxonomy" id="114742"/>
    <lineage>
        <taxon>Eukaryota</taxon>
        <taxon>Sar</taxon>
        <taxon>Stramenopiles</taxon>
        <taxon>Oomycota</taxon>
        <taxon>Peronosporomycetes</taxon>
        <taxon>Pythiales</taxon>
        <taxon>Pythiaceae</taxon>
        <taxon>Pythium</taxon>
    </lineage>
</organism>
<accession>A0AAD5Q6D2</accession>
<dbReference type="EMBL" id="JAKCXM010000485">
    <property type="protein sequence ID" value="KAJ0393526.1"/>
    <property type="molecule type" value="Genomic_DNA"/>
</dbReference>
<dbReference type="InterPro" id="IPR042859">
    <property type="entry name" value="NOL11"/>
</dbReference>
<name>A0AAD5Q6D2_PYTIN</name>
<keyword evidence="4" id="KW-1185">Reference proteome</keyword>
<proteinExistence type="predicted"/>
<dbReference type="PANTHER" id="PTHR15633:SF2">
    <property type="entry name" value="NUCLEOLAR PROTEIN 11"/>
    <property type="match status" value="1"/>
</dbReference>
<dbReference type="GO" id="GO:0030490">
    <property type="term" value="P:maturation of SSU-rRNA"/>
    <property type="evidence" value="ECO:0007669"/>
    <property type="project" value="InterPro"/>
</dbReference>
<dbReference type="GO" id="GO:0005730">
    <property type="term" value="C:nucleolus"/>
    <property type="evidence" value="ECO:0007669"/>
    <property type="project" value="TreeGrafter"/>
</dbReference>
<dbReference type="Pfam" id="PF20998">
    <property type="entry name" value="Nol11_C"/>
    <property type="match status" value="1"/>
</dbReference>
<dbReference type="Proteomes" id="UP001209570">
    <property type="component" value="Unassembled WGS sequence"/>
</dbReference>
<dbReference type="InterPro" id="IPR048897">
    <property type="entry name" value="Nol11_C"/>
</dbReference>
<dbReference type="GO" id="GO:0003723">
    <property type="term" value="F:RNA binding"/>
    <property type="evidence" value="ECO:0007669"/>
    <property type="project" value="TreeGrafter"/>
</dbReference>
<protein>
    <recommendedName>
        <fullName evidence="2">Nucleolar protein 11 C-terminal domain-containing protein</fullName>
    </recommendedName>
</protein>
<evidence type="ECO:0000256" key="1">
    <source>
        <dbReference type="SAM" id="MobiDB-lite"/>
    </source>
</evidence>
<sequence length="716" mass="78098">MEFEPPVVAWKSRGKDAVIGTSVVSSKDGSKLVLVTTPSEVVEVCSQTRKCVNHWTFRPGGPTALRLPAVRHPVSLAYFGVRGKKNGHDVLVTWKASELEVNKWKHSALTAPRASVAGLFVHPQIPEDVVVVYENGRFECYDDAVQPVLEHSQVDGGEEDGADCKVVWATLAGSHRNPAKGMLLLSMVLQRSSTYELVVYRIVPGRDRRDARIAASLLVRQRVGPATANTSISTCAFHAETLSWSLVWSTGEWQLEQFRQDGLAHTLHHVSTKTMTSSLIDTVNSTNNTPSHKKRKLSGGSAPASSATPSHFVAGGVGPFSYFVVASATAPTRIVGWDAKFGVQLAATDVQLETQTEPGATSFGSIRSLHSSLHGEVIVAAYDRAVFLFNVRNKHSTLASVLGVYAASKAQNAAAPPALPNSVVNWADVASNKVTVAQWEQTVCSEDRAEQQLIAELVDASVTATATQFQKKFDAALHKLGRESLSFRFLLAVSRRCLDSADLGLWAPLKVLLQSQRLSARALPTLLPTLMQHDQFELLEVAIQQLTDMDERSIVRLLRFFIRKHQDGPLLKYAARSDDACERFVVALLARPTNSVFLHHAIRELQLPEVLALLAICKKRFFATQQQGAAESPSASQLCAWICALLDGHVAQLVLSATKDASVAKALEQLQALVNAQLESCERYEDVQHVLGNFLSGVKLPQVHGIPEYSIEELAL</sequence>
<comment type="caution">
    <text evidence="3">The sequence shown here is derived from an EMBL/GenBank/DDBJ whole genome shotgun (WGS) entry which is preliminary data.</text>
</comment>
<gene>
    <name evidence="3" type="ORF">P43SY_006336</name>
</gene>
<feature type="domain" description="Nucleolar protein 11 C-terminal" evidence="2">
    <location>
        <begin position="509"/>
        <end position="716"/>
    </location>
</feature>
<evidence type="ECO:0000259" key="2">
    <source>
        <dbReference type="Pfam" id="PF20998"/>
    </source>
</evidence>
<feature type="region of interest" description="Disordered" evidence="1">
    <location>
        <begin position="283"/>
        <end position="303"/>
    </location>
</feature>
<evidence type="ECO:0000313" key="3">
    <source>
        <dbReference type="EMBL" id="KAJ0393526.1"/>
    </source>
</evidence>
<evidence type="ECO:0000313" key="4">
    <source>
        <dbReference type="Proteomes" id="UP001209570"/>
    </source>
</evidence>
<reference evidence="3" key="1">
    <citation type="submission" date="2021-12" db="EMBL/GenBank/DDBJ databases">
        <title>Prjna785345.</title>
        <authorList>
            <person name="Rujirawat T."/>
            <person name="Krajaejun T."/>
        </authorList>
    </citation>
    <scope>NUCLEOTIDE SEQUENCE</scope>
    <source>
        <strain evidence="3">Pi057C3</strain>
    </source>
</reference>
<dbReference type="AlphaFoldDB" id="A0AAD5Q6D2"/>
<dbReference type="PANTHER" id="PTHR15633">
    <property type="entry name" value="NUCLEOLAR PROTEIN 11"/>
    <property type="match status" value="1"/>
</dbReference>